<dbReference type="Pfam" id="PF08274">
    <property type="entry name" value="Zn_Ribbon_YjdM"/>
    <property type="match status" value="1"/>
</dbReference>
<evidence type="ECO:0000313" key="5">
    <source>
        <dbReference type="Proteomes" id="UP000243605"/>
    </source>
</evidence>
<dbReference type="OrthoDB" id="9810131at2"/>
<dbReference type="SUPFAM" id="SSF82057">
    <property type="entry name" value="Prokaryotic SH3-related domain"/>
    <property type="match status" value="1"/>
</dbReference>
<dbReference type="Proteomes" id="UP000243605">
    <property type="component" value="Unassembled WGS sequence"/>
</dbReference>
<keyword evidence="4" id="KW-0378">Hydrolase</keyword>
<proteinExistence type="inferred from homology"/>
<dbReference type="AlphaFoldDB" id="A0A662Z2M6"/>
<accession>A0A662Z2M6</accession>
<dbReference type="PANTHER" id="PTHR30305">
    <property type="entry name" value="PROTEIN YJDM-RELATED"/>
    <property type="match status" value="1"/>
</dbReference>
<keyword evidence="5" id="KW-1185">Reference proteome</keyword>
<name>A0A662Z2M6_9STAP</name>
<dbReference type="NCBIfam" id="TIGR00686">
    <property type="entry name" value="phnA"/>
    <property type="match status" value="1"/>
</dbReference>
<protein>
    <submittedName>
        <fullName evidence="4">Phosphonoacetate hydrolase</fullName>
    </submittedName>
</protein>
<evidence type="ECO:0000259" key="3">
    <source>
        <dbReference type="Pfam" id="PF08274"/>
    </source>
</evidence>
<dbReference type="GO" id="GO:0016787">
    <property type="term" value="F:hydrolase activity"/>
    <property type="evidence" value="ECO:0007669"/>
    <property type="project" value="UniProtKB-KW"/>
</dbReference>
<dbReference type="EMBL" id="FOIT01000002">
    <property type="protein sequence ID" value="SEV94886.1"/>
    <property type="molecule type" value="Genomic_DNA"/>
</dbReference>
<dbReference type="PANTHER" id="PTHR30305:SF3">
    <property type="entry name" value="PROTEIN YJDM"/>
    <property type="match status" value="1"/>
</dbReference>
<sequence length="115" mass="12590">MNQLPNCPECNETYTYEDGENYVCPMCGHEWTKASQAEADEASIVRDANGNELQDGDTVSIIRDLKIKGSSDSIKQGTKVKGIRLIEPVDGHDIDCKVPGFGAMKLKSSVVKKID</sequence>
<evidence type="ECO:0000256" key="1">
    <source>
        <dbReference type="ARBA" id="ARBA00009248"/>
    </source>
</evidence>
<organism evidence="4 5">
    <name type="scientific">Aliicoccus persicus</name>
    <dbReference type="NCBI Taxonomy" id="930138"/>
    <lineage>
        <taxon>Bacteria</taxon>
        <taxon>Bacillati</taxon>
        <taxon>Bacillota</taxon>
        <taxon>Bacilli</taxon>
        <taxon>Bacillales</taxon>
        <taxon>Staphylococcaceae</taxon>
        <taxon>Aliicoccus</taxon>
    </lineage>
</organism>
<dbReference type="Pfam" id="PF03831">
    <property type="entry name" value="YjdM"/>
    <property type="match status" value="1"/>
</dbReference>
<evidence type="ECO:0000313" key="4">
    <source>
        <dbReference type="EMBL" id="SEV94886.1"/>
    </source>
</evidence>
<dbReference type="InterPro" id="IPR013987">
    <property type="entry name" value="YjdM_N"/>
</dbReference>
<dbReference type="Gene3D" id="2.30.30.40">
    <property type="entry name" value="SH3 Domains"/>
    <property type="match status" value="1"/>
</dbReference>
<dbReference type="InterPro" id="IPR013988">
    <property type="entry name" value="YjdM_C"/>
</dbReference>
<reference evidence="4 5" key="1">
    <citation type="submission" date="2016-10" db="EMBL/GenBank/DDBJ databases">
        <authorList>
            <person name="Varghese N."/>
            <person name="Submissions S."/>
        </authorList>
    </citation>
    <scope>NUCLEOTIDE SEQUENCE [LARGE SCALE GENOMIC DNA]</scope>
    <source>
        <strain evidence="4 5">IBRC-M10081</strain>
    </source>
</reference>
<dbReference type="SUPFAM" id="SSF57783">
    <property type="entry name" value="Zinc beta-ribbon"/>
    <property type="match status" value="1"/>
</dbReference>
<gene>
    <name evidence="4" type="ORF">SAMN05192557_0950</name>
</gene>
<dbReference type="Gene3D" id="2.20.25.10">
    <property type="match status" value="1"/>
</dbReference>
<evidence type="ECO:0000259" key="2">
    <source>
        <dbReference type="Pfam" id="PF03831"/>
    </source>
</evidence>
<comment type="similarity">
    <text evidence="1">Belongs to the YjdM family.</text>
</comment>
<feature type="domain" description="Protein YjdM N-terminal" evidence="3">
    <location>
        <begin position="3"/>
        <end position="32"/>
    </location>
</feature>
<dbReference type="InterPro" id="IPR004624">
    <property type="entry name" value="YjdM"/>
</dbReference>
<dbReference type="RefSeq" id="WP_091474405.1">
    <property type="nucleotide sequence ID" value="NZ_FOIT01000002.1"/>
</dbReference>
<feature type="domain" description="Protein YjdM C-terminal" evidence="2">
    <location>
        <begin position="45"/>
        <end position="113"/>
    </location>
</feature>